<accession>A0A9D4FHF5</accession>
<sequence>MMSPFTFKEIFATTIEFMVDRIHNNYALQIVANTFLANPTTSATFATILVEYLLARLEEMGSRNYRQCCIYSYFRLIACAKSVIPDKSVQFSLFPIKLFNLNISKI</sequence>
<proteinExistence type="predicted"/>
<dbReference type="Pfam" id="PF20175">
    <property type="entry name" value="Tra1_central"/>
    <property type="match status" value="1"/>
</dbReference>
<name>A0A9D4FHF5_DREPO</name>
<reference evidence="1" key="2">
    <citation type="submission" date="2020-11" db="EMBL/GenBank/DDBJ databases">
        <authorList>
            <person name="McCartney M.A."/>
            <person name="Auch B."/>
            <person name="Kono T."/>
            <person name="Mallez S."/>
            <person name="Becker A."/>
            <person name="Gohl D.M."/>
            <person name="Silverstein K.A.T."/>
            <person name="Koren S."/>
            <person name="Bechman K.B."/>
            <person name="Herman A."/>
            <person name="Abrahante J.E."/>
            <person name="Garbe J."/>
        </authorList>
    </citation>
    <scope>NUCLEOTIDE SEQUENCE</scope>
    <source>
        <strain evidence="1">Duluth1</strain>
        <tissue evidence="1">Whole animal</tissue>
    </source>
</reference>
<dbReference type="EMBL" id="JAIWYP010000007">
    <property type="protein sequence ID" value="KAH3795902.1"/>
    <property type="molecule type" value="Genomic_DNA"/>
</dbReference>
<reference evidence="1" key="1">
    <citation type="journal article" date="2019" name="bioRxiv">
        <title>The Genome of the Zebra Mussel, Dreissena polymorpha: A Resource for Invasive Species Research.</title>
        <authorList>
            <person name="McCartney M.A."/>
            <person name="Auch B."/>
            <person name="Kono T."/>
            <person name="Mallez S."/>
            <person name="Zhang Y."/>
            <person name="Obille A."/>
            <person name="Becker A."/>
            <person name="Abrahante J.E."/>
            <person name="Garbe J."/>
            <person name="Badalamenti J.P."/>
            <person name="Herman A."/>
            <person name="Mangelson H."/>
            <person name="Liachko I."/>
            <person name="Sullivan S."/>
            <person name="Sone E.D."/>
            <person name="Koren S."/>
            <person name="Silverstein K.A.T."/>
            <person name="Beckman K.B."/>
            <person name="Gohl D.M."/>
        </authorList>
    </citation>
    <scope>NUCLEOTIDE SEQUENCE</scope>
    <source>
        <strain evidence="1">Duluth1</strain>
        <tissue evidence="1">Whole animal</tissue>
    </source>
</reference>
<gene>
    <name evidence="1" type="ORF">DPMN_149464</name>
</gene>
<keyword evidence="2" id="KW-1185">Reference proteome</keyword>
<evidence type="ECO:0000313" key="2">
    <source>
        <dbReference type="Proteomes" id="UP000828390"/>
    </source>
</evidence>
<dbReference type="AlphaFoldDB" id="A0A9D4FHF5"/>
<dbReference type="InterPro" id="IPR046807">
    <property type="entry name" value="Tra1_central"/>
</dbReference>
<organism evidence="1 2">
    <name type="scientific">Dreissena polymorpha</name>
    <name type="common">Zebra mussel</name>
    <name type="synonym">Mytilus polymorpha</name>
    <dbReference type="NCBI Taxonomy" id="45954"/>
    <lineage>
        <taxon>Eukaryota</taxon>
        <taxon>Metazoa</taxon>
        <taxon>Spiralia</taxon>
        <taxon>Lophotrochozoa</taxon>
        <taxon>Mollusca</taxon>
        <taxon>Bivalvia</taxon>
        <taxon>Autobranchia</taxon>
        <taxon>Heteroconchia</taxon>
        <taxon>Euheterodonta</taxon>
        <taxon>Imparidentia</taxon>
        <taxon>Neoheterodontei</taxon>
        <taxon>Myida</taxon>
        <taxon>Dreissenoidea</taxon>
        <taxon>Dreissenidae</taxon>
        <taxon>Dreissena</taxon>
    </lineage>
</organism>
<comment type="caution">
    <text evidence="1">The sequence shown here is derived from an EMBL/GenBank/DDBJ whole genome shotgun (WGS) entry which is preliminary data.</text>
</comment>
<dbReference type="Proteomes" id="UP000828390">
    <property type="component" value="Unassembled WGS sequence"/>
</dbReference>
<evidence type="ECO:0000313" key="1">
    <source>
        <dbReference type="EMBL" id="KAH3795902.1"/>
    </source>
</evidence>
<protein>
    <submittedName>
        <fullName evidence="1">Uncharacterized protein</fullName>
    </submittedName>
</protein>